<dbReference type="EMBL" id="JADJMH010000034">
    <property type="protein sequence ID" value="MBK7677286.1"/>
    <property type="molecule type" value="Genomic_DNA"/>
</dbReference>
<gene>
    <name evidence="2" type="ORF">IPJ27_22410</name>
</gene>
<feature type="transmembrane region" description="Helical" evidence="1">
    <location>
        <begin position="44"/>
        <end position="62"/>
    </location>
</feature>
<dbReference type="AlphaFoldDB" id="A0A935UHN8"/>
<proteinExistence type="predicted"/>
<keyword evidence="1" id="KW-1133">Transmembrane helix</keyword>
<evidence type="ECO:0000313" key="3">
    <source>
        <dbReference type="Proteomes" id="UP000697998"/>
    </source>
</evidence>
<evidence type="ECO:0000256" key="1">
    <source>
        <dbReference type="SAM" id="Phobius"/>
    </source>
</evidence>
<name>A0A935UHN8_9PROT</name>
<organism evidence="2 3">
    <name type="scientific">Candidatus Accumulibacter proximus</name>
    <dbReference type="NCBI Taxonomy" id="2954385"/>
    <lineage>
        <taxon>Bacteria</taxon>
        <taxon>Pseudomonadati</taxon>
        <taxon>Pseudomonadota</taxon>
        <taxon>Betaproteobacteria</taxon>
        <taxon>Candidatus Accumulibacter</taxon>
    </lineage>
</organism>
<keyword evidence="1" id="KW-0472">Membrane</keyword>
<accession>A0A935UHN8</accession>
<dbReference type="Proteomes" id="UP000697998">
    <property type="component" value="Unassembled WGS sequence"/>
</dbReference>
<comment type="caution">
    <text evidence="2">The sequence shown here is derived from an EMBL/GenBank/DDBJ whole genome shotgun (WGS) entry which is preliminary data.</text>
</comment>
<protein>
    <submittedName>
        <fullName evidence="2">Uncharacterized protein</fullName>
    </submittedName>
</protein>
<evidence type="ECO:0000313" key="2">
    <source>
        <dbReference type="EMBL" id="MBK7677286.1"/>
    </source>
</evidence>
<sequence>MSSESREPDIPAQLARPLSEPFAFALLTWPAAAAAMHWSSADDLAWRVAALLWLALFHFAAYRRGRGAAFGNTMLLMSGVVAWAWASFPEGWTLAAFPLLLIGLHGGQRALLRRAREGATPLPEALEQAGPGA</sequence>
<feature type="transmembrane region" description="Helical" evidence="1">
    <location>
        <begin position="92"/>
        <end position="112"/>
    </location>
</feature>
<reference evidence="2 3" key="1">
    <citation type="submission" date="2020-10" db="EMBL/GenBank/DDBJ databases">
        <title>Connecting structure to function with the recovery of over 1000 high-quality activated sludge metagenome-assembled genomes encoding full-length rRNA genes using long-read sequencing.</title>
        <authorList>
            <person name="Singleton C.M."/>
            <person name="Petriglieri F."/>
            <person name="Kristensen J.M."/>
            <person name="Kirkegaard R.H."/>
            <person name="Michaelsen T.Y."/>
            <person name="Andersen M.H."/>
            <person name="Karst S.M."/>
            <person name="Dueholm M.S."/>
            <person name="Nielsen P.H."/>
            <person name="Albertsen M."/>
        </authorList>
    </citation>
    <scope>NUCLEOTIDE SEQUENCE [LARGE SCALE GENOMIC DNA]</scope>
    <source>
        <strain evidence="2">EsbW_18-Q3-R4-48_BATAC.285</strain>
    </source>
</reference>
<keyword evidence="1" id="KW-0812">Transmembrane</keyword>